<dbReference type="Pfam" id="PF00512">
    <property type="entry name" value="HisKA"/>
    <property type="match status" value="1"/>
</dbReference>
<evidence type="ECO:0000256" key="12">
    <source>
        <dbReference type="SAM" id="Coils"/>
    </source>
</evidence>
<dbReference type="PANTHER" id="PTHR45453:SF1">
    <property type="entry name" value="PHOSPHATE REGULON SENSOR PROTEIN PHOR"/>
    <property type="match status" value="1"/>
</dbReference>
<proteinExistence type="predicted"/>
<reference evidence="16 17" key="1">
    <citation type="submission" date="2014-02" db="EMBL/GenBank/DDBJ databases">
        <title>Draft genome sequence of Lysinibacillus odysseyi NBRC 100172.</title>
        <authorList>
            <person name="Zhang F."/>
            <person name="Wang G."/>
            <person name="Zhang L."/>
        </authorList>
    </citation>
    <scope>NUCLEOTIDE SEQUENCE [LARGE SCALE GENOMIC DNA]</scope>
    <source>
        <strain evidence="16 17">NBRC 100172</strain>
    </source>
</reference>
<dbReference type="PROSITE" id="PS50109">
    <property type="entry name" value="HIS_KIN"/>
    <property type="match status" value="1"/>
</dbReference>
<feature type="coiled-coil region" evidence="12">
    <location>
        <begin position="215"/>
        <end position="242"/>
    </location>
</feature>
<evidence type="ECO:0000256" key="1">
    <source>
        <dbReference type="ARBA" id="ARBA00000085"/>
    </source>
</evidence>
<evidence type="ECO:0000259" key="14">
    <source>
        <dbReference type="PROSITE" id="PS50109"/>
    </source>
</evidence>
<dbReference type="SUPFAM" id="SSF55874">
    <property type="entry name" value="ATPase domain of HSP90 chaperone/DNA topoisomerase II/histidine kinase"/>
    <property type="match status" value="1"/>
</dbReference>
<dbReference type="Pfam" id="PF02518">
    <property type="entry name" value="HATPase_c"/>
    <property type="match status" value="1"/>
</dbReference>
<keyword evidence="6" id="KW-0808">Transferase</keyword>
<dbReference type="Pfam" id="PF00672">
    <property type="entry name" value="HAMP"/>
    <property type="match status" value="1"/>
</dbReference>
<evidence type="ECO:0000256" key="13">
    <source>
        <dbReference type="SAM" id="Phobius"/>
    </source>
</evidence>
<feature type="domain" description="Histidine kinase" evidence="14">
    <location>
        <begin position="242"/>
        <end position="454"/>
    </location>
</feature>
<dbReference type="SMART" id="SM00304">
    <property type="entry name" value="HAMP"/>
    <property type="match status" value="1"/>
</dbReference>
<feature type="transmembrane region" description="Helical" evidence="13">
    <location>
        <begin position="160"/>
        <end position="180"/>
    </location>
</feature>
<dbReference type="STRING" id="1220589.CD32_07150"/>
<dbReference type="CDD" id="cd06225">
    <property type="entry name" value="HAMP"/>
    <property type="match status" value="1"/>
</dbReference>
<dbReference type="PANTHER" id="PTHR45453">
    <property type="entry name" value="PHOSPHATE REGULON SENSOR PROTEIN PHOR"/>
    <property type="match status" value="1"/>
</dbReference>
<name>A0A0A3IN01_9BACI</name>
<dbReference type="InterPro" id="IPR003661">
    <property type="entry name" value="HisK_dim/P_dom"/>
</dbReference>
<evidence type="ECO:0000256" key="2">
    <source>
        <dbReference type="ARBA" id="ARBA00004651"/>
    </source>
</evidence>
<keyword evidence="13" id="KW-1133">Transmembrane helix</keyword>
<dbReference type="EC" id="2.7.13.3" evidence="3"/>
<keyword evidence="13" id="KW-0812">Transmembrane</keyword>
<dbReference type="RefSeq" id="WP_036153035.1">
    <property type="nucleotide sequence ID" value="NZ_AVCX01000009.1"/>
</dbReference>
<evidence type="ECO:0000256" key="9">
    <source>
        <dbReference type="ARBA" id="ARBA00022840"/>
    </source>
</evidence>
<gene>
    <name evidence="16" type="ORF">CD32_07150</name>
</gene>
<dbReference type="InterPro" id="IPR003660">
    <property type="entry name" value="HAMP_dom"/>
</dbReference>
<dbReference type="GO" id="GO:0005886">
    <property type="term" value="C:plasma membrane"/>
    <property type="evidence" value="ECO:0007669"/>
    <property type="project" value="UniProtKB-SubCell"/>
</dbReference>
<keyword evidence="4" id="KW-1003">Cell membrane</keyword>
<evidence type="ECO:0000256" key="7">
    <source>
        <dbReference type="ARBA" id="ARBA00022741"/>
    </source>
</evidence>
<keyword evidence="8 16" id="KW-0418">Kinase</keyword>
<dbReference type="AlphaFoldDB" id="A0A0A3IN01"/>
<dbReference type="InterPro" id="IPR036097">
    <property type="entry name" value="HisK_dim/P_sf"/>
</dbReference>
<keyword evidence="12" id="KW-0175">Coiled coil</keyword>
<organism evidence="16 17">
    <name type="scientific">Lysinibacillus odysseyi 34hs-1 = NBRC 100172</name>
    <dbReference type="NCBI Taxonomy" id="1220589"/>
    <lineage>
        <taxon>Bacteria</taxon>
        <taxon>Bacillati</taxon>
        <taxon>Bacillota</taxon>
        <taxon>Bacilli</taxon>
        <taxon>Bacillales</taxon>
        <taxon>Bacillaceae</taxon>
        <taxon>Lysinibacillus</taxon>
    </lineage>
</organism>
<dbReference type="eggNOG" id="COG2205">
    <property type="taxonomic scope" value="Bacteria"/>
</dbReference>
<dbReference type="FunFam" id="3.30.565.10:FF:000006">
    <property type="entry name" value="Sensor histidine kinase WalK"/>
    <property type="match status" value="1"/>
</dbReference>
<evidence type="ECO:0000256" key="5">
    <source>
        <dbReference type="ARBA" id="ARBA00022553"/>
    </source>
</evidence>
<dbReference type="InterPro" id="IPR005467">
    <property type="entry name" value="His_kinase_dom"/>
</dbReference>
<sequence>MKRMSTKLAVYFFLTVFIMEAFLMLYLHQSILTTKINEEFERLLANGANHRNVLVEHYSDATMDHIVLMEANTDREVIITDNKGNVMKSSEKNPTLVQALTSVLPKAFLKKDEILNADWRETPYLISAHPFTLQSNGQQGYVVMFQSTYPIERLVEQLNFHFGIAGITSIFVLFLAYLALSRFLTRPLIRMKEATEKINKGDFQVELPKLKHDELGELSSAIQTLANDLARLKKERNEFLASVAHELSTPLTYLIGYTKVASRSDISEDERKHYLSILTEESERMKELVKNLLDLAKMDENSFSIMQETFWAKAYFLNILNLIRPSFQLKDMTVALKCPTDFQIYADPLRLEQIVLNLLDNAKKYSPVHTEVTVAVLQKGNNTIIAITDQGIGIPPDEIPFIFDKLYRVEKSRSRSLGGSGIGLSVVKELVEAHGGEIQVSSTLGRGSTFTITL</sequence>
<evidence type="ECO:0000259" key="15">
    <source>
        <dbReference type="PROSITE" id="PS50885"/>
    </source>
</evidence>
<evidence type="ECO:0000256" key="11">
    <source>
        <dbReference type="ARBA" id="ARBA00023136"/>
    </source>
</evidence>
<accession>A0A0A3IN01</accession>
<dbReference type="GO" id="GO:0005524">
    <property type="term" value="F:ATP binding"/>
    <property type="evidence" value="ECO:0007669"/>
    <property type="project" value="UniProtKB-KW"/>
</dbReference>
<dbReference type="SMART" id="SM00387">
    <property type="entry name" value="HATPase_c"/>
    <property type="match status" value="1"/>
</dbReference>
<dbReference type="CDD" id="cd00075">
    <property type="entry name" value="HATPase"/>
    <property type="match status" value="1"/>
</dbReference>
<dbReference type="InterPro" id="IPR004358">
    <property type="entry name" value="Sig_transdc_His_kin-like_C"/>
</dbReference>
<keyword evidence="11 13" id="KW-0472">Membrane</keyword>
<feature type="transmembrane region" description="Helical" evidence="13">
    <location>
        <begin position="9"/>
        <end position="27"/>
    </location>
</feature>
<keyword evidence="17" id="KW-1185">Reference proteome</keyword>
<dbReference type="GO" id="GO:0000155">
    <property type="term" value="F:phosphorelay sensor kinase activity"/>
    <property type="evidence" value="ECO:0007669"/>
    <property type="project" value="InterPro"/>
</dbReference>
<comment type="subcellular location">
    <subcellularLocation>
        <location evidence="2">Cell membrane</location>
        <topology evidence="2">Multi-pass membrane protein</topology>
    </subcellularLocation>
</comment>
<keyword evidence="10" id="KW-0902">Two-component regulatory system</keyword>
<keyword evidence="5" id="KW-0597">Phosphoprotein</keyword>
<dbReference type="Gene3D" id="1.10.287.130">
    <property type="match status" value="1"/>
</dbReference>
<dbReference type="Proteomes" id="UP000030437">
    <property type="component" value="Unassembled WGS sequence"/>
</dbReference>
<dbReference type="OrthoDB" id="9813151at2"/>
<dbReference type="SUPFAM" id="SSF47384">
    <property type="entry name" value="Homodimeric domain of signal transducing histidine kinase"/>
    <property type="match status" value="1"/>
</dbReference>
<evidence type="ECO:0000256" key="8">
    <source>
        <dbReference type="ARBA" id="ARBA00022777"/>
    </source>
</evidence>
<dbReference type="PROSITE" id="PS50885">
    <property type="entry name" value="HAMP"/>
    <property type="match status" value="1"/>
</dbReference>
<feature type="domain" description="HAMP" evidence="15">
    <location>
        <begin position="182"/>
        <end position="234"/>
    </location>
</feature>
<evidence type="ECO:0000256" key="10">
    <source>
        <dbReference type="ARBA" id="ARBA00023012"/>
    </source>
</evidence>
<dbReference type="PRINTS" id="PR00344">
    <property type="entry name" value="BCTRLSENSOR"/>
</dbReference>
<protein>
    <recommendedName>
        <fullName evidence="3">histidine kinase</fullName>
        <ecNumber evidence="3">2.7.13.3</ecNumber>
    </recommendedName>
</protein>
<dbReference type="GO" id="GO:0004721">
    <property type="term" value="F:phosphoprotein phosphatase activity"/>
    <property type="evidence" value="ECO:0007669"/>
    <property type="project" value="TreeGrafter"/>
</dbReference>
<keyword evidence="7" id="KW-0547">Nucleotide-binding</keyword>
<dbReference type="Gene3D" id="3.30.565.10">
    <property type="entry name" value="Histidine kinase-like ATPase, C-terminal domain"/>
    <property type="match status" value="1"/>
</dbReference>
<keyword evidence="9" id="KW-0067">ATP-binding</keyword>
<dbReference type="InterPro" id="IPR003594">
    <property type="entry name" value="HATPase_dom"/>
</dbReference>
<dbReference type="CDD" id="cd00082">
    <property type="entry name" value="HisKA"/>
    <property type="match status" value="1"/>
</dbReference>
<comment type="caution">
    <text evidence="16">The sequence shown here is derived from an EMBL/GenBank/DDBJ whole genome shotgun (WGS) entry which is preliminary data.</text>
</comment>
<evidence type="ECO:0000256" key="4">
    <source>
        <dbReference type="ARBA" id="ARBA00022475"/>
    </source>
</evidence>
<evidence type="ECO:0000313" key="16">
    <source>
        <dbReference type="EMBL" id="KGR86164.1"/>
    </source>
</evidence>
<dbReference type="GO" id="GO:0016036">
    <property type="term" value="P:cellular response to phosphate starvation"/>
    <property type="evidence" value="ECO:0007669"/>
    <property type="project" value="TreeGrafter"/>
</dbReference>
<dbReference type="FunFam" id="1.10.287.130:FF:000001">
    <property type="entry name" value="Two-component sensor histidine kinase"/>
    <property type="match status" value="1"/>
</dbReference>
<dbReference type="SUPFAM" id="SSF158472">
    <property type="entry name" value="HAMP domain-like"/>
    <property type="match status" value="1"/>
</dbReference>
<dbReference type="EMBL" id="JPVP01000052">
    <property type="protein sequence ID" value="KGR86164.1"/>
    <property type="molecule type" value="Genomic_DNA"/>
</dbReference>
<comment type="catalytic activity">
    <reaction evidence="1">
        <text>ATP + protein L-histidine = ADP + protein N-phospho-L-histidine.</text>
        <dbReference type="EC" id="2.7.13.3"/>
    </reaction>
</comment>
<evidence type="ECO:0000256" key="3">
    <source>
        <dbReference type="ARBA" id="ARBA00012438"/>
    </source>
</evidence>
<dbReference type="InterPro" id="IPR050351">
    <property type="entry name" value="BphY/WalK/GraS-like"/>
</dbReference>
<dbReference type="InterPro" id="IPR036890">
    <property type="entry name" value="HATPase_C_sf"/>
</dbReference>
<evidence type="ECO:0000256" key="6">
    <source>
        <dbReference type="ARBA" id="ARBA00022679"/>
    </source>
</evidence>
<evidence type="ECO:0000313" key="17">
    <source>
        <dbReference type="Proteomes" id="UP000030437"/>
    </source>
</evidence>
<dbReference type="SMART" id="SM00388">
    <property type="entry name" value="HisKA"/>
    <property type="match status" value="1"/>
</dbReference>
<dbReference type="Gene3D" id="6.10.340.10">
    <property type="match status" value="1"/>
</dbReference>